<dbReference type="RefSeq" id="WP_111158283.1">
    <property type="nucleotide sequence ID" value="NZ_PCDP01000001.1"/>
</dbReference>
<gene>
    <name evidence="14" type="ORF">CPY51_01515</name>
</gene>
<evidence type="ECO:0000256" key="11">
    <source>
        <dbReference type="ARBA" id="ARBA00032474"/>
    </source>
</evidence>
<dbReference type="AlphaFoldDB" id="A0A2W4F5C7"/>
<feature type="region of interest" description="Disordered" evidence="13">
    <location>
        <begin position="134"/>
        <end position="162"/>
    </location>
</feature>
<evidence type="ECO:0000256" key="7">
    <source>
        <dbReference type="ARBA" id="ARBA00026066"/>
    </source>
</evidence>
<evidence type="ECO:0000256" key="9">
    <source>
        <dbReference type="ARBA" id="ARBA00030407"/>
    </source>
</evidence>
<accession>A0A2W4F5C7</accession>
<comment type="caution">
    <text evidence="14">The sequence shown here is derived from an EMBL/GenBank/DDBJ whole genome shotgun (WGS) entry which is preliminary data.</text>
</comment>
<organism evidence="14 15">
    <name type="scientific">Rhizobium tubonense</name>
    <dbReference type="NCBI Taxonomy" id="484088"/>
    <lineage>
        <taxon>Bacteria</taxon>
        <taxon>Pseudomonadati</taxon>
        <taxon>Pseudomonadota</taxon>
        <taxon>Alphaproteobacteria</taxon>
        <taxon>Hyphomicrobiales</taxon>
        <taxon>Rhizobiaceae</taxon>
        <taxon>Rhizobium/Agrobacterium group</taxon>
        <taxon>Rhizobium</taxon>
    </lineage>
</organism>
<evidence type="ECO:0000313" key="14">
    <source>
        <dbReference type="EMBL" id="PZM16953.1"/>
    </source>
</evidence>
<dbReference type="Proteomes" id="UP000248925">
    <property type="component" value="Unassembled WGS sequence"/>
</dbReference>
<proteinExistence type="inferred from homology"/>
<dbReference type="GO" id="GO:0030366">
    <property type="term" value="F:molybdopterin synthase activity"/>
    <property type="evidence" value="ECO:0007669"/>
    <property type="project" value="UniProtKB-EC"/>
</dbReference>
<evidence type="ECO:0000256" key="5">
    <source>
        <dbReference type="ARBA" id="ARBA00023150"/>
    </source>
</evidence>
<evidence type="ECO:0000256" key="3">
    <source>
        <dbReference type="ARBA" id="ARBA00011950"/>
    </source>
</evidence>
<dbReference type="InterPro" id="IPR003448">
    <property type="entry name" value="Mopterin_biosynth_MoaE"/>
</dbReference>
<evidence type="ECO:0000256" key="8">
    <source>
        <dbReference type="ARBA" id="ARBA00029745"/>
    </source>
</evidence>
<dbReference type="SUPFAM" id="SSF54690">
    <property type="entry name" value="Molybdopterin synthase subunit MoaE"/>
    <property type="match status" value="1"/>
</dbReference>
<dbReference type="UniPathway" id="UPA00344"/>
<comment type="pathway">
    <text evidence="1">Cofactor biosynthesis; molybdopterin biosynthesis.</text>
</comment>
<dbReference type="OrthoDB" id="9803224at2"/>
<evidence type="ECO:0000256" key="12">
    <source>
        <dbReference type="ARBA" id="ARBA00049878"/>
    </source>
</evidence>
<comment type="catalytic activity">
    <reaction evidence="12">
        <text>2 [molybdopterin-synthase sulfur-carrier protein]-C-terminal-Gly-aminoethanethioate + cyclic pyranopterin phosphate + H2O = molybdopterin + 2 [molybdopterin-synthase sulfur-carrier protein]-C-terminal Gly-Gly + 2 H(+)</text>
        <dbReference type="Rhea" id="RHEA:26333"/>
        <dbReference type="Rhea" id="RHEA-COMP:12202"/>
        <dbReference type="Rhea" id="RHEA-COMP:19907"/>
        <dbReference type="ChEBI" id="CHEBI:15377"/>
        <dbReference type="ChEBI" id="CHEBI:15378"/>
        <dbReference type="ChEBI" id="CHEBI:58698"/>
        <dbReference type="ChEBI" id="CHEBI:59648"/>
        <dbReference type="ChEBI" id="CHEBI:90778"/>
        <dbReference type="ChEBI" id="CHEBI:232372"/>
        <dbReference type="EC" id="2.8.1.12"/>
    </reaction>
</comment>
<comment type="function">
    <text evidence="6">Converts molybdopterin precursor Z into molybdopterin. This requires the incorporation of two sulfur atoms into precursor Z to generate a dithiolene group. The sulfur is provided by MoaD.</text>
</comment>
<evidence type="ECO:0000256" key="4">
    <source>
        <dbReference type="ARBA" id="ARBA00013858"/>
    </source>
</evidence>
<dbReference type="GO" id="GO:0006777">
    <property type="term" value="P:Mo-molybdopterin cofactor biosynthetic process"/>
    <property type="evidence" value="ECO:0007669"/>
    <property type="project" value="UniProtKB-KW"/>
</dbReference>
<dbReference type="CDD" id="cd00756">
    <property type="entry name" value="MoaE"/>
    <property type="match status" value="1"/>
</dbReference>
<evidence type="ECO:0000256" key="10">
    <source>
        <dbReference type="ARBA" id="ARBA00030781"/>
    </source>
</evidence>
<sequence>MATQSKSSILPTVRVQREDFDLQAEVALLSVGRHDIGAVVTFSGLCRDEGGRLEALELEHYPGMAEAEITRIADLAIERFSLGGLTAIHRYGTILPGENIVLVIAAASHRQAAFDAANFVMDFLKTSAPFWKKEHGQDGKAGDWVSAKDADDAARTKWTTDR</sequence>
<evidence type="ECO:0000256" key="6">
    <source>
        <dbReference type="ARBA" id="ARBA00025448"/>
    </source>
</evidence>
<dbReference type="Gene3D" id="3.90.1170.40">
    <property type="entry name" value="Molybdopterin biosynthesis MoaE subunit"/>
    <property type="match status" value="1"/>
</dbReference>
<dbReference type="PANTHER" id="PTHR23404">
    <property type="entry name" value="MOLYBDOPTERIN SYNTHASE RELATED"/>
    <property type="match status" value="1"/>
</dbReference>
<evidence type="ECO:0000256" key="13">
    <source>
        <dbReference type="SAM" id="MobiDB-lite"/>
    </source>
</evidence>
<comment type="similarity">
    <text evidence="2">Belongs to the MoaE family.</text>
</comment>
<dbReference type="EMBL" id="PCDP01000001">
    <property type="protein sequence ID" value="PZM16953.1"/>
    <property type="molecule type" value="Genomic_DNA"/>
</dbReference>
<name>A0A2W4F5C7_9HYPH</name>
<evidence type="ECO:0000313" key="15">
    <source>
        <dbReference type="Proteomes" id="UP000248925"/>
    </source>
</evidence>
<protein>
    <recommendedName>
        <fullName evidence="4">Molybdopterin synthase catalytic subunit</fullName>
        <ecNumber evidence="3">2.8.1.12</ecNumber>
    </recommendedName>
    <alternativeName>
        <fullName evidence="10">MPT synthase subunit 2</fullName>
    </alternativeName>
    <alternativeName>
        <fullName evidence="8">Molybdenum cofactor biosynthesis protein E</fullName>
    </alternativeName>
    <alternativeName>
        <fullName evidence="9">Molybdopterin-converting factor large subunit</fullName>
    </alternativeName>
    <alternativeName>
        <fullName evidence="11">Molybdopterin-converting factor subunit 2</fullName>
    </alternativeName>
</protein>
<dbReference type="EC" id="2.8.1.12" evidence="3"/>
<reference evidence="14 15" key="1">
    <citation type="journal article" date="2018" name="Sci. Rep.">
        <title>Rhizobium tumorigenes sp. nov., a novel plant tumorigenic bacterium isolated from cane gall tumors on thornless blackberry.</title>
        <authorList>
            <person name="Kuzmanovi N."/>
            <person name="Smalla K."/>
            <person name="Gronow S."/>
            <person name="PuBawska J."/>
        </authorList>
    </citation>
    <scope>NUCLEOTIDE SEQUENCE [LARGE SCALE GENOMIC DNA]</scope>
    <source>
        <strain evidence="14 15">CCBAU 85046</strain>
    </source>
</reference>
<comment type="subunit">
    <text evidence="7">Heterotetramer of 2 MoaD subunits and 2 MoaE subunits. Also stable as homodimer. The enzyme changes between these two forms during catalysis.</text>
</comment>
<keyword evidence="15" id="KW-1185">Reference proteome</keyword>
<keyword evidence="5" id="KW-0501">Molybdenum cofactor biosynthesis</keyword>
<evidence type="ECO:0000256" key="1">
    <source>
        <dbReference type="ARBA" id="ARBA00005046"/>
    </source>
</evidence>
<dbReference type="Pfam" id="PF02391">
    <property type="entry name" value="MoaE"/>
    <property type="match status" value="1"/>
</dbReference>
<evidence type="ECO:0000256" key="2">
    <source>
        <dbReference type="ARBA" id="ARBA00005426"/>
    </source>
</evidence>
<dbReference type="InterPro" id="IPR036563">
    <property type="entry name" value="MoaE_sf"/>
</dbReference>